<sequence length="381" mass="43355">MPTDHHASCHVHGNETFTFTNSIKIVGEALSREARTFAVQSSVLRLMVWVECGVLDSDLIVNICRQGETTSGWRDDGVPVCQLSLAIGLCAESAAVPLPPPTFNPKRVARRVYPAKLRRVAPKGAEAFRSWGEDDPARVLQFRVKLFGNVWFQETQAKAVVPEMENTRTQTILISNVFDDAFSHFLAVIKTNAETDSTDHLGLQERYDRAAWLFKISLWTERTGYRDSTWESVKHRYKGIHERGRREEHHRDIDDGMFSSASDHFFLAHCHADWVTRDISSRRYTSHFTTASYCATMKYREGVEYVWPRKAGSSLQVMMVSHLGVIVSRSLEIHIHSLLAAHGRRTTESTHYLRDKGSPAYLVRSPDLDKIRNAKGCPRRN</sequence>
<gene>
    <name evidence="1" type="ORF">L210DRAFT_3506160</name>
</gene>
<evidence type="ECO:0000313" key="2">
    <source>
        <dbReference type="Proteomes" id="UP001194468"/>
    </source>
</evidence>
<evidence type="ECO:0000313" key="1">
    <source>
        <dbReference type="EMBL" id="KAF8435833.1"/>
    </source>
</evidence>
<accession>A0AAD4GC83</accession>
<dbReference type="Proteomes" id="UP001194468">
    <property type="component" value="Unassembled WGS sequence"/>
</dbReference>
<proteinExistence type="predicted"/>
<organism evidence="1 2">
    <name type="scientific">Boletus edulis BED1</name>
    <dbReference type="NCBI Taxonomy" id="1328754"/>
    <lineage>
        <taxon>Eukaryota</taxon>
        <taxon>Fungi</taxon>
        <taxon>Dikarya</taxon>
        <taxon>Basidiomycota</taxon>
        <taxon>Agaricomycotina</taxon>
        <taxon>Agaricomycetes</taxon>
        <taxon>Agaricomycetidae</taxon>
        <taxon>Boletales</taxon>
        <taxon>Boletineae</taxon>
        <taxon>Boletaceae</taxon>
        <taxon>Boletoideae</taxon>
        <taxon>Boletus</taxon>
    </lineage>
</organism>
<dbReference type="AlphaFoldDB" id="A0AAD4GC83"/>
<reference evidence="1" key="2">
    <citation type="journal article" date="2020" name="Nat. Commun.">
        <title>Large-scale genome sequencing of mycorrhizal fungi provides insights into the early evolution of symbiotic traits.</title>
        <authorList>
            <person name="Miyauchi S."/>
            <person name="Kiss E."/>
            <person name="Kuo A."/>
            <person name="Drula E."/>
            <person name="Kohler A."/>
            <person name="Sanchez-Garcia M."/>
            <person name="Morin E."/>
            <person name="Andreopoulos B."/>
            <person name="Barry K.W."/>
            <person name="Bonito G."/>
            <person name="Buee M."/>
            <person name="Carver A."/>
            <person name="Chen C."/>
            <person name="Cichocki N."/>
            <person name="Clum A."/>
            <person name="Culley D."/>
            <person name="Crous P.W."/>
            <person name="Fauchery L."/>
            <person name="Girlanda M."/>
            <person name="Hayes R.D."/>
            <person name="Keri Z."/>
            <person name="LaButti K."/>
            <person name="Lipzen A."/>
            <person name="Lombard V."/>
            <person name="Magnuson J."/>
            <person name="Maillard F."/>
            <person name="Murat C."/>
            <person name="Nolan M."/>
            <person name="Ohm R.A."/>
            <person name="Pangilinan J."/>
            <person name="Pereira M.F."/>
            <person name="Perotto S."/>
            <person name="Peter M."/>
            <person name="Pfister S."/>
            <person name="Riley R."/>
            <person name="Sitrit Y."/>
            <person name="Stielow J.B."/>
            <person name="Szollosi G."/>
            <person name="Zifcakova L."/>
            <person name="Stursova M."/>
            <person name="Spatafora J.W."/>
            <person name="Tedersoo L."/>
            <person name="Vaario L.M."/>
            <person name="Yamada A."/>
            <person name="Yan M."/>
            <person name="Wang P."/>
            <person name="Xu J."/>
            <person name="Bruns T."/>
            <person name="Baldrian P."/>
            <person name="Vilgalys R."/>
            <person name="Dunand C."/>
            <person name="Henrissat B."/>
            <person name="Grigoriev I.V."/>
            <person name="Hibbett D."/>
            <person name="Nagy L.G."/>
            <person name="Martin F.M."/>
        </authorList>
    </citation>
    <scope>NUCLEOTIDE SEQUENCE</scope>
    <source>
        <strain evidence="1">BED1</strain>
    </source>
</reference>
<comment type="caution">
    <text evidence="1">The sequence shown here is derived from an EMBL/GenBank/DDBJ whole genome shotgun (WGS) entry which is preliminary data.</text>
</comment>
<keyword evidence="2" id="KW-1185">Reference proteome</keyword>
<protein>
    <submittedName>
        <fullName evidence="1">Uncharacterized protein</fullName>
    </submittedName>
</protein>
<reference evidence="1" key="1">
    <citation type="submission" date="2019-10" db="EMBL/GenBank/DDBJ databases">
        <authorList>
            <consortium name="DOE Joint Genome Institute"/>
            <person name="Kuo A."/>
            <person name="Miyauchi S."/>
            <person name="Kiss E."/>
            <person name="Drula E."/>
            <person name="Kohler A."/>
            <person name="Sanchez-Garcia M."/>
            <person name="Andreopoulos B."/>
            <person name="Barry K.W."/>
            <person name="Bonito G."/>
            <person name="Buee M."/>
            <person name="Carver A."/>
            <person name="Chen C."/>
            <person name="Cichocki N."/>
            <person name="Clum A."/>
            <person name="Culley D."/>
            <person name="Crous P.W."/>
            <person name="Fauchery L."/>
            <person name="Girlanda M."/>
            <person name="Hayes R."/>
            <person name="Keri Z."/>
            <person name="LaButti K."/>
            <person name="Lipzen A."/>
            <person name="Lombard V."/>
            <person name="Magnuson J."/>
            <person name="Maillard F."/>
            <person name="Morin E."/>
            <person name="Murat C."/>
            <person name="Nolan M."/>
            <person name="Ohm R."/>
            <person name="Pangilinan J."/>
            <person name="Pereira M."/>
            <person name="Perotto S."/>
            <person name="Peter M."/>
            <person name="Riley R."/>
            <person name="Sitrit Y."/>
            <person name="Stielow B."/>
            <person name="Szollosi G."/>
            <person name="Zifcakova L."/>
            <person name="Stursova M."/>
            <person name="Spatafora J.W."/>
            <person name="Tedersoo L."/>
            <person name="Vaario L.-M."/>
            <person name="Yamada A."/>
            <person name="Yan M."/>
            <person name="Wang P."/>
            <person name="Xu J."/>
            <person name="Bruns T."/>
            <person name="Baldrian P."/>
            <person name="Vilgalys R."/>
            <person name="Henrissat B."/>
            <person name="Grigoriev I.V."/>
            <person name="Hibbett D."/>
            <person name="Nagy L.G."/>
            <person name="Martin F.M."/>
        </authorList>
    </citation>
    <scope>NUCLEOTIDE SEQUENCE</scope>
    <source>
        <strain evidence="1">BED1</strain>
    </source>
</reference>
<dbReference type="EMBL" id="WHUW01000024">
    <property type="protein sequence ID" value="KAF8435833.1"/>
    <property type="molecule type" value="Genomic_DNA"/>
</dbReference>
<name>A0AAD4GC83_BOLED</name>